<accession>A0AAD4CSQ4</accession>
<gene>
    <name evidence="2" type="ORF">FE257_005013</name>
</gene>
<name>A0AAD4CSQ4_ASPNN</name>
<dbReference type="AlphaFoldDB" id="A0AAD4CSQ4"/>
<feature type="compositionally biased region" description="Basic and acidic residues" evidence="1">
    <location>
        <begin position="114"/>
        <end position="135"/>
    </location>
</feature>
<evidence type="ECO:0000313" key="3">
    <source>
        <dbReference type="Proteomes" id="UP001194746"/>
    </source>
</evidence>
<feature type="compositionally biased region" description="Low complexity" evidence="1">
    <location>
        <begin position="94"/>
        <end position="112"/>
    </location>
</feature>
<organism evidence="2 3">
    <name type="scientific">Aspergillus nanangensis</name>
    <dbReference type="NCBI Taxonomy" id="2582783"/>
    <lineage>
        <taxon>Eukaryota</taxon>
        <taxon>Fungi</taxon>
        <taxon>Dikarya</taxon>
        <taxon>Ascomycota</taxon>
        <taxon>Pezizomycotina</taxon>
        <taxon>Eurotiomycetes</taxon>
        <taxon>Eurotiomycetidae</taxon>
        <taxon>Eurotiales</taxon>
        <taxon>Aspergillaceae</taxon>
        <taxon>Aspergillus</taxon>
        <taxon>Aspergillus subgen. Circumdati</taxon>
    </lineage>
</organism>
<reference evidence="2" key="1">
    <citation type="journal article" date="2019" name="Beilstein J. Org. Chem.">
        <title>Nanangenines: drimane sesquiterpenoids as the dominant metabolite cohort of a novel Australian fungus, Aspergillus nanangensis.</title>
        <authorList>
            <person name="Lacey H.J."/>
            <person name="Gilchrist C.L.M."/>
            <person name="Crombie A."/>
            <person name="Kalaitzis J.A."/>
            <person name="Vuong D."/>
            <person name="Rutledge P.J."/>
            <person name="Turner P."/>
            <person name="Pitt J.I."/>
            <person name="Lacey E."/>
            <person name="Chooi Y.H."/>
            <person name="Piggott A.M."/>
        </authorList>
    </citation>
    <scope>NUCLEOTIDE SEQUENCE</scope>
    <source>
        <strain evidence="2">MST-FP2251</strain>
    </source>
</reference>
<dbReference type="EMBL" id="VCAU01000021">
    <property type="protein sequence ID" value="KAF9891078.1"/>
    <property type="molecule type" value="Genomic_DNA"/>
</dbReference>
<keyword evidence="3" id="KW-1185">Reference proteome</keyword>
<sequence length="135" mass="13959">MSFLTRITPRTARVAAMNPVPIFATRAARPISSTTRRDNGPIKETLKKVDQTVSGAAAKGIEKGEQARDKIKDAVGKTMGEAEADAGKFKGEASEVAGKAKGAAEEAFGQAKGKAKETAGDVKGKAKEAAGEVKS</sequence>
<proteinExistence type="predicted"/>
<comment type="caution">
    <text evidence="2">The sequence shown here is derived from an EMBL/GenBank/DDBJ whole genome shotgun (WGS) entry which is preliminary data.</text>
</comment>
<dbReference type="Proteomes" id="UP001194746">
    <property type="component" value="Unassembled WGS sequence"/>
</dbReference>
<reference evidence="2" key="2">
    <citation type="submission" date="2020-02" db="EMBL/GenBank/DDBJ databases">
        <authorList>
            <person name="Gilchrist C.L.M."/>
            <person name="Chooi Y.-H."/>
        </authorList>
    </citation>
    <scope>NUCLEOTIDE SEQUENCE</scope>
    <source>
        <strain evidence="2">MST-FP2251</strain>
    </source>
</reference>
<evidence type="ECO:0000313" key="2">
    <source>
        <dbReference type="EMBL" id="KAF9891078.1"/>
    </source>
</evidence>
<evidence type="ECO:0000256" key="1">
    <source>
        <dbReference type="SAM" id="MobiDB-lite"/>
    </source>
</evidence>
<feature type="region of interest" description="Disordered" evidence="1">
    <location>
        <begin position="74"/>
        <end position="135"/>
    </location>
</feature>
<protein>
    <recommendedName>
        <fullName evidence="4">LEA domain protein</fullName>
    </recommendedName>
</protein>
<dbReference type="Gene3D" id="1.20.120.20">
    <property type="entry name" value="Apolipoprotein"/>
    <property type="match status" value="1"/>
</dbReference>
<evidence type="ECO:0008006" key="4">
    <source>
        <dbReference type="Google" id="ProtNLM"/>
    </source>
</evidence>